<dbReference type="AlphaFoldDB" id="A0A8C5EXD4"/>
<reference evidence="8" key="3">
    <citation type="submission" date="2025-09" db="UniProtKB">
        <authorList>
            <consortium name="Ensembl"/>
        </authorList>
    </citation>
    <scope>IDENTIFICATION</scope>
</reference>
<evidence type="ECO:0000259" key="7">
    <source>
        <dbReference type="SMART" id="SM00199"/>
    </source>
</evidence>
<keyword evidence="3 6" id="KW-0202">Cytokine</keyword>
<dbReference type="GO" id="GO:0006954">
    <property type="term" value="P:inflammatory response"/>
    <property type="evidence" value="ECO:0007669"/>
    <property type="project" value="TreeGrafter"/>
</dbReference>
<keyword evidence="4 6" id="KW-0732">Signal</keyword>
<dbReference type="Pfam" id="PF00048">
    <property type="entry name" value="IL8"/>
    <property type="match status" value="1"/>
</dbReference>
<dbReference type="FunFam" id="2.40.50.40:FF:000002">
    <property type="entry name" value="C-C motif chemokine"/>
    <property type="match status" value="1"/>
</dbReference>
<dbReference type="PROSITE" id="PS00472">
    <property type="entry name" value="SMALL_CYTOKINES_CC"/>
    <property type="match status" value="1"/>
</dbReference>
<keyword evidence="2 6" id="KW-0145">Chemotaxis</keyword>
<dbReference type="SUPFAM" id="SSF54117">
    <property type="entry name" value="Interleukin 8-like chemokines"/>
    <property type="match status" value="1"/>
</dbReference>
<reference evidence="8" key="1">
    <citation type="submission" date="2019-06" db="EMBL/GenBank/DDBJ databases">
        <title>G10K-VGP Goodes thornscrub tortoise genome, primary haplotype.</title>
        <authorList>
            <person name="Murphy B."/>
            <person name="Edwards T."/>
            <person name="Rhie A."/>
            <person name="Koren S."/>
            <person name="Phillippy A."/>
            <person name="Fedrigo O."/>
            <person name="Haase B."/>
            <person name="Mountcastle J."/>
            <person name="Lewin H."/>
            <person name="Damas J."/>
            <person name="Howe K."/>
            <person name="Formenti G."/>
            <person name="Myers G."/>
            <person name="Durbin R."/>
            <person name="Jarvis E.D."/>
        </authorList>
    </citation>
    <scope>NUCLEOTIDE SEQUENCE [LARGE SCALE GENOMIC DNA]</scope>
</reference>
<dbReference type="PROSITE" id="PS51257">
    <property type="entry name" value="PROKAR_LIPOPROTEIN"/>
    <property type="match status" value="1"/>
</dbReference>
<dbReference type="CDD" id="cd00272">
    <property type="entry name" value="Chemokine_CC"/>
    <property type="match status" value="1"/>
</dbReference>
<dbReference type="Proteomes" id="UP000694390">
    <property type="component" value="Chromosome 17"/>
</dbReference>
<dbReference type="InterPro" id="IPR001811">
    <property type="entry name" value="Chemokine_IL8-like_dom"/>
</dbReference>
<evidence type="ECO:0000256" key="4">
    <source>
        <dbReference type="ARBA" id="ARBA00022729"/>
    </source>
</evidence>
<keyword evidence="6" id="KW-0964">Secreted</keyword>
<dbReference type="InterPro" id="IPR036048">
    <property type="entry name" value="Interleukin_8-like_sf"/>
</dbReference>
<dbReference type="GO" id="GO:0048020">
    <property type="term" value="F:CCR chemokine receptor binding"/>
    <property type="evidence" value="ECO:0007669"/>
    <property type="project" value="TreeGrafter"/>
</dbReference>
<feature type="signal peptide" evidence="6">
    <location>
        <begin position="1"/>
        <end position="20"/>
    </location>
</feature>
<keyword evidence="9" id="KW-1185">Reference proteome</keyword>
<dbReference type="SMART" id="SM00199">
    <property type="entry name" value="SCY"/>
    <property type="match status" value="1"/>
</dbReference>
<dbReference type="GO" id="GO:0070098">
    <property type="term" value="P:chemokine-mediated signaling pathway"/>
    <property type="evidence" value="ECO:0007669"/>
    <property type="project" value="TreeGrafter"/>
</dbReference>
<feature type="domain" description="Chemokine interleukin-8-like" evidence="7">
    <location>
        <begin position="28"/>
        <end position="86"/>
    </location>
</feature>
<dbReference type="GO" id="GO:0061844">
    <property type="term" value="P:antimicrobial humoral immune response mediated by antimicrobial peptide"/>
    <property type="evidence" value="ECO:0007669"/>
    <property type="project" value="TreeGrafter"/>
</dbReference>
<comment type="subcellular location">
    <subcellularLocation>
        <location evidence="6">Secreted</location>
    </subcellularLocation>
</comment>
<evidence type="ECO:0000313" key="8">
    <source>
        <dbReference type="Ensembl" id="ENSGEVP00005021233.1"/>
    </source>
</evidence>
<accession>A0A8C5EXD4</accession>
<proteinExistence type="inferred from homology"/>
<organism evidence="8 9">
    <name type="scientific">Gopherus evgoodei</name>
    <name type="common">Goodes thornscrub tortoise</name>
    <dbReference type="NCBI Taxonomy" id="1825980"/>
    <lineage>
        <taxon>Eukaryota</taxon>
        <taxon>Metazoa</taxon>
        <taxon>Chordata</taxon>
        <taxon>Craniata</taxon>
        <taxon>Vertebrata</taxon>
        <taxon>Euteleostomi</taxon>
        <taxon>Archelosauria</taxon>
        <taxon>Testudinata</taxon>
        <taxon>Testudines</taxon>
        <taxon>Cryptodira</taxon>
        <taxon>Durocryptodira</taxon>
        <taxon>Testudinoidea</taxon>
        <taxon>Testudinidae</taxon>
        <taxon>Gopherus</taxon>
    </lineage>
</organism>
<evidence type="ECO:0000256" key="5">
    <source>
        <dbReference type="ARBA" id="ARBA00023157"/>
    </source>
</evidence>
<evidence type="ECO:0000256" key="6">
    <source>
        <dbReference type="RuleBase" id="RU361150"/>
    </source>
</evidence>
<dbReference type="InterPro" id="IPR039809">
    <property type="entry name" value="Chemokine_b/g/d"/>
</dbReference>
<dbReference type="PANTHER" id="PTHR12015:SF103">
    <property type="entry name" value="C-C MOTIF CHEMOKINE 4-RELATED"/>
    <property type="match status" value="1"/>
</dbReference>
<dbReference type="GO" id="GO:0030335">
    <property type="term" value="P:positive regulation of cell migration"/>
    <property type="evidence" value="ECO:0007669"/>
    <property type="project" value="TreeGrafter"/>
</dbReference>
<dbReference type="GO" id="GO:0005615">
    <property type="term" value="C:extracellular space"/>
    <property type="evidence" value="ECO:0007669"/>
    <property type="project" value="UniProtKB-KW"/>
</dbReference>
<dbReference type="Ensembl" id="ENSGEVT00005022296.1">
    <property type="protein sequence ID" value="ENSGEVP00005021233.1"/>
    <property type="gene ID" value="ENSGEVG00005014987.1"/>
</dbReference>
<reference evidence="8" key="2">
    <citation type="submission" date="2025-08" db="UniProtKB">
        <authorList>
            <consortium name="Ensembl"/>
        </authorList>
    </citation>
    <scope>IDENTIFICATION</scope>
</reference>
<evidence type="ECO:0000256" key="3">
    <source>
        <dbReference type="ARBA" id="ARBA00022514"/>
    </source>
</evidence>
<dbReference type="InterPro" id="IPR000827">
    <property type="entry name" value="Chemokine_CC_CS"/>
</dbReference>
<dbReference type="GO" id="GO:0008009">
    <property type="term" value="F:chemokine activity"/>
    <property type="evidence" value="ECO:0007669"/>
    <property type="project" value="InterPro"/>
</dbReference>
<evidence type="ECO:0000313" key="9">
    <source>
        <dbReference type="Proteomes" id="UP000694390"/>
    </source>
</evidence>
<dbReference type="Gene3D" id="2.40.50.40">
    <property type="match status" value="1"/>
</dbReference>
<feature type="chain" id="PRO_5034463832" description="C-C motif chemokine" evidence="6">
    <location>
        <begin position="21"/>
        <end position="96"/>
    </location>
</feature>
<keyword evidence="5" id="KW-1015">Disulfide bond</keyword>
<evidence type="ECO:0000256" key="1">
    <source>
        <dbReference type="ARBA" id="ARBA00010868"/>
    </source>
</evidence>
<name>A0A8C5EXD4_9SAUR</name>
<sequence>MKVSVAALVFVLSMACCSQASIKEKSITSDCCFTYTSRQIPRSLVTDYFVTSSMCAQPAVVFITKKERKICTNPKDAWVQEYVNDLKYRVSGDRQW</sequence>
<comment type="similarity">
    <text evidence="1 6">Belongs to the intercrine beta (chemokine CC) family.</text>
</comment>
<gene>
    <name evidence="8" type="primary">LOC115636519</name>
</gene>
<dbReference type="GO" id="GO:0048245">
    <property type="term" value="P:eosinophil chemotaxis"/>
    <property type="evidence" value="ECO:0007669"/>
    <property type="project" value="TreeGrafter"/>
</dbReference>
<dbReference type="GeneTree" id="ENSGT01100000263482"/>
<dbReference type="PANTHER" id="PTHR12015">
    <property type="entry name" value="SMALL INDUCIBLE CYTOKINE A"/>
    <property type="match status" value="1"/>
</dbReference>
<protein>
    <recommendedName>
        <fullName evidence="6">C-C motif chemokine</fullName>
    </recommendedName>
</protein>
<evidence type="ECO:0000256" key="2">
    <source>
        <dbReference type="ARBA" id="ARBA00022500"/>
    </source>
</evidence>